<proteinExistence type="predicted"/>
<sequence>MYSFLPPPPPRYSTPLAYAAGTENGLPVVLTETTNVVKHPEGGCPLQLGEGIYELRDDVHLATPPPHPSEPIQMNPNPLSTAPTPPTSGVKVTPVILKTVNDPPALARTSTRESSGSGRRMRRSKEKASENGGANFGDSKDTSGLKRRKPKNSIVKSTSTFVSRAITNDYALKKLTDRNPEGLFVFANINRAFQWLDFSAKHKQDPIAKILFTKAQIMCHDVNELTKSVSHLDVIVGFSTGDILWYDPLSQRYARLNKNSCINPTPVTHIKWIPGSENMFMAAHANGCLVIYDKEREETQFVAEGLVDNIGQAEESGGFPEPMIKILKSINSPNQKFNPVGCWNVSNHQVNNFAFSPDRRHVAIAIEDGTLKLMDYLEQRLLDVFPSYYGGLLCVCWSPDGKYIVTGGQDDLVSIWSFHERNLVARCHGHNSWVSCVAFDPWRCDEGTYRFGSVGDDCRLLLWDFSSAMLHRPKAAQGTTRQHRNNSIVAGLAQAVRGRKTDRSWTGRLRSDSSRTEKTAAEREDGPAVFHAVDPKATTAQLPPILSKVIGDDPITWIGFLEDSIMTSSLEGHIRTWDRPQERDSDRAGSSGSGAPNQAGGGG</sequence>
<accession>A0ACB8V5V5</accession>
<comment type="caution">
    <text evidence="1">The sequence shown here is derived from an EMBL/GenBank/DDBJ whole genome shotgun (WGS) entry which is preliminary data.</text>
</comment>
<protein>
    <submittedName>
        <fullName evidence="1">Uncharacterized protein</fullName>
    </submittedName>
</protein>
<dbReference type="EMBL" id="JALBCA010000005">
    <property type="protein sequence ID" value="KAI2392722.1"/>
    <property type="molecule type" value="Genomic_DNA"/>
</dbReference>
<reference evidence="1" key="1">
    <citation type="journal article" date="2022" name="bioRxiv">
        <title>Population genetic analysis of Ophidiomyces ophidiicola, the causative agent of snake fungal disease, indicates recent introductions to the USA.</title>
        <authorList>
            <person name="Ladner J.T."/>
            <person name="Palmer J.M."/>
            <person name="Ettinger C.L."/>
            <person name="Stajich J.E."/>
            <person name="Farrell T.M."/>
            <person name="Glorioso B.M."/>
            <person name="Lawson B."/>
            <person name="Price S.J."/>
            <person name="Stengle A.G."/>
            <person name="Grear D.A."/>
            <person name="Lorch J.M."/>
        </authorList>
    </citation>
    <scope>NUCLEOTIDE SEQUENCE</scope>
    <source>
        <strain evidence="1">NWHC 24266-5</strain>
    </source>
</reference>
<gene>
    <name evidence="1" type="ORF">LOY88_000518</name>
</gene>
<organism evidence="1">
    <name type="scientific">Ophidiomyces ophidiicola</name>
    <dbReference type="NCBI Taxonomy" id="1387563"/>
    <lineage>
        <taxon>Eukaryota</taxon>
        <taxon>Fungi</taxon>
        <taxon>Dikarya</taxon>
        <taxon>Ascomycota</taxon>
        <taxon>Pezizomycotina</taxon>
        <taxon>Eurotiomycetes</taxon>
        <taxon>Eurotiomycetidae</taxon>
        <taxon>Onygenales</taxon>
        <taxon>Onygenaceae</taxon>
        <taxon>Ophidiomyces</taxon>
    </lineage>
</organism>
<evidence type="ECO:0000313" key="1">
    <source>
        <dbReference type="EMBL" id="KAI2392722.1"/>
    </source>
</evidence>
<name>A0ACB8V5V5_9EURO</name>